<sequence length="217" mass="24355">MAHFKIIYEGTQYTPAIISGRMNLFERDGSWKGQKPGEMIGLYLSLQGEPFTYDIPEDPDEHFDLQPNVDTQWLQLPLSAFRDRNLRSLDGISIVYDGPGSINSLTGEEWAEPPGLLGTYGDDAFGPSRIDISIDENALCRLRLQGETEGGTVFDVDYTAPLGVSLTSYTGQDGEDRLRRWFDTSLKWDDFSWERSVFENSDGPDQHSLQGTFAAAR</sequence>
<dbReference type="RefSeq" id="WP_153360341.1">
    <property type="nucleotide sequence ID" value="NZ_WIXI01000051.1"/>
</dbReference>
<reference evidence="1 2" key="1">
    <citation type="submission" date="2019-11" db="EMBL/GenBank/DDBJ databases">
        <title>Genome analysis of Rhizobacterium cereale a novel genus and species isolated from maize roots in North Spain.</title>
        <authorList>
            <person name="Menendez E."/>
            <person name="Flores-Felix J.D."/>
            <person name="Ramirez-Bahena M.-H."/>
            <person name="Igual J.M."/>
            <person name="Garcia-Fraile P."/>
            <person name="Peix A."/>
            <person name="Velazquez E."/>
        </authorList>
    </citation>
    <scope>NUCLEOTIDE SEQUENCE [LARGE SCALE GENOMIC DNA]</scope>
    <source>
        <strain evidence="1 2">RZME27</strain>
    </source>
</reference>
<protein>
    <submittedName>
        <fullName evidence="1">Uncharacterized protein</fullName>
    </submittedName>
</protein>
<gene>
    <name evidence="1" type="ORF">GAO09_28930</name>
</gene>
<keyword evidence="2" id="KW-1185">Reference proteome</keyword>
<dbReference type="Proteomes" id="UP000435138">
    <property type="component" value="Unassembled WGS sequence"/>
</dbReference>
<name>A0A6A8AGZ8_9HYPH</name>
<accession>A0A6A8AGZ8</accession>
<evidence type="ECO:0000313" key="2">
    <source>
        <dbReference type="Proteomes" id="UP000435138"/>
    </source>
</evidence>
<evidence type="ECO:0000313" key="1">
    <source>
        <dbReference type="EMBL" id="MQY50059.1"/>
    </source>
</evidence>
<comment type="caution">
    <text evidence="1">The sequence shown here is derived from an EMBL/GenBank/DDBJ whole genome shotgun (WGS) entry which is preliminary data.</text>
</comment>
<dbReference type="AlphaFoldDB" id="A0A6A8AGZ8"/>
<dbReference type="EMBL" id="WIXI01000051">
    <property type="protein sequence ID" value="MQY50059.1"/>
    <property type="molecule type" value="Genomic_DNA"/>
</dbReference>
<proteinExistence type="predicted"/>
<organism evidence="1 2">
    <name type="scientific">Endobacterium cereale</name>
    <dbReference type="NCBI Taxonomy" id="2663029"/>
    <lineage>
        <taxon>Bacteria</taxon>
        <taxon>Pseudomonadati</taxon>
        <taxon>Pseudomonadota</taxon>
        <taxon>Alphaproteobacteria</taxon>
        <taxon>Hyphomicrobiales</taxon>
        <taxon>Rhizobiaceae</taxon>
        <taxon>Endobacterium</taxon>
    </lineage>
</organism>